<evidence type="ECO:0000313" key="3">
    <source>
        <dbReference type="EMBL" id="MDD9205948.1"/>
    </source>
</evidence>
<evidence type="ECO:0000313" key="4">
    <source>
        <dbReference type="Proteomes" id="UP001165561"/>
    </source>
</evidence>
<proteinExistence type="predicted"/>
<sequence>MSRTWTRWAPTGAAAAVVAGLALGTQPAVAGDLPERTPQEVLALVAEREVEAFSGTFEQTADLGLPEVPASLGGVDEAEGMAGAAGLLAVVTGSHSGRLFVGGPGTARLQVMDTFAQRDVVVDGTEVWSYDSAADTATRVTLPDPPGPGAYGPSGVDRR</sequence>
<keyword evidence="4" id="KW-1185">Reference proteome</keyword>
<evidence type="ECO:0000256" key="1">
    <source>
        <dbReference type="SAM" id="MobiDB-lite"/>
    </source>
</evidence>
<comment type="caution">
    <text evidence="3">The sequence shown here is derived from an EMBL/GenBank/DDBJ whole genome shotgun (WGS) entry which is preliminary data.</text>
</comment>
<name>A0ABT5TW80_9MICO</name>
<feature type="region of interest" description="Disordered" evidence="1">
    <location>
        <begin position="134"/>
        <end position="159"/>
    </location>
</feature>
<dbReference type="EMBL" id="JARACI010000724">
    <property type="protein sequence ID" value="MDD9205948.1"/>
    <property type="molecule type" value="Genomic_DNA"/>
</dbReference>
<dbReference type="Proteomes" id="UP001165561">
    <property type="component" value="Unassembled WGS sequence"/>
</dbReference>
<gene>
    <name evidence="3" type="ORF">PU560_05620</name>
</gene>
<dbReference type="Gene3D" id="2.50.20.10">
    <property type="entry name" value="Lipoprotein localisation LolA/LolB/LppX"/>
    <property type="match status" value="1"/>
</dbReference>
<organism evidence="3 4">
    <name type="scientific">Georgenia halotolerans</name>
    <dbReference type="NCBI Taxonomy" id="3028317"/>
    <lineage>
        <taxon>Bacteria</taxon>
        <taxon>Bacillati</taxon>
        <taxon>Actinomycetota</taxon>
        <taxon>Actinomycetes</taxon>
        <taxon>Micrococcales</taxon>
        <taxon>Bogoriellaceae</taxon>
        <taxon>Georgenia</taxon>
    </lineage>
</organism>
<feature type="non-terminal residue" evidence="3">
    <location>
        <position position="159"/>
    </location>
</feature>
<reference evidence="3" key="1">
    <citation type="submission" date="2023-02" db="EMBL/GenBank/DDBJ databases">
        <title>Georgenia sp.10Sc9-8, isolated from a soil sample collected from the Taklamakan desert.</title>
        <authorList>
            <person name="Liu S."/>
        </authorList>
    </citation>
    <scope>NUCLEOTIDE SEQUENCE</scope>
    <source>
        <strain evidence="3">10Sc9-8</strain>
    </source>
</reference>
<feature type="signal peptide" evidence="2">
    <location>
        <begin position="1"/>
        <end position="30"/>
    </location>
</feature>
<protein>
    <submittedName>
        <fullName evidence="3">Uncharacterized protein</fullName>
    </submittedName>
</protein>
<evidence type="ECO:0000256" key="2">
    <source>
        <dbReference type="SAM" id="SignalP"/>
    </source>
</evidence>
<accession>A0ABT5TW80</accession>
<keyword evidence="2" id="KW-0732">Signal</keyword>
<feature type="chain" id="PRO_5045958128" evidence="2">
    <location>
        <begin position="31"/>
        <end position="159"/>
    </location>
</feature>